<proteinExistence type="predicted"/>
<dbReference type="OrthoDB" id="10433930at2759"/>
<sequence>MEPNYSLFQTRKERGLRCNQIACSIVHHHSWQRQAGAQRSADGSAVRLSGNEAEGLLLLTDSRGIPTLKHKVPAEAQSHADFPYPSVNR</sequence>
<dbReference type="AlphaFoldDB" id="A0A8T3DVH3"/>
<reference evidence="1" key="1">
    <citation type="submission" date="2021-01" db="EMBL/GenBank/DDBJ databases">
        <authorList>
            <person name="Zahm M."/>
            <person name="Roques C."/>
            <person name="Cabau C."/>
            <person name="Klopp C."/>
            <person name="Donnadieu C."/>
            <person name="Jouanno E."/>
            <person name="Lampietro C."/>
            <person name="Louis A."/>
            <person name="Herpin A."/>
            <person name="Echchiki A."/>
            <person name="Berthelot C."/>
            <person name="Parey E."/>
            <person name="Roest-Crollius H."/>
            <person name="Braasch I."/>
            <person name="Postlethwait J."/>
            <person name="Bobe J."/>
            <person name="Montfort J."/>
            <person name="Bouchez O."/>
            <person name="Begum T."/>
            <person name="Mejri S."/>
            <person name="Adams A."/>
            <person name="Chen W.-J."/>
            <person name="Guiguen Y."/>
        </authorList>
    </citation>
    <scope>NUCLEOTIDE SEQUENCE</scope>
    <source>
        <tissue evidence="1">Blood</tissue>
    </source>
</reference>
<keyword evidence="2" id="KW-1185">Reference proteome</keyword>
<dbReference type="EMBL" id="JAERUA010000003">
    <property type="protein sequence ID" value="KAI1901379.1"/>
    <property type="molecule type" value="Genomic_DNA"/>
</dbReference>
<evidence type="ECO:0000313" key="1">
    <source>
        <dbReference type="EMBL" id="KAI1901379.1"/>
    </source>
</evidence>
<name>A0A8T3DVH3_9TELE</name>
<organism evidence="1 2">
    <name type="scientific">Albula goreensis</name>
    <dbReference type="NCBI Taxonomy" id="1534307"/>
    <lineage>
        <taxon>Eukaryota</taxon>
        <taxon>Metazoa</taxon>
        <taxon>Chordata</taxon>
        <taxon>Craniata</taxon>
        <taxon>Vertebrata</taxon>
        <taxon>Euteleostomi</taxon>
        <taxon>Actinopterygii</taxon>
        <taxon>Neopterygii</taxon>
        <taxon>Teleostei</taxon>
        <taxon>Albuliformes</taxon>
        <taxon>Albulidae</taxon>
        <taxon>Albula</taxon>
    </lineage>
</organism>
<evidence type="ECO:0000313" key="2">
    <source>
        <dbReference type="Proteomes" id="UP000829720"/>
    </source>
</evidence>
<comment type="caution">
    <text evidence="1">The sequence shown here is derived from an EMBL/GenBank/DDBJ whole genome shotgun (WGS) entry which is preliminary data.</text>
</comment>
<accession>A0A8T3DVH3</accession>
<dbReference type="Proteomes" id="UP000829720">
    <property type="component" value="Unassembled WGS sequence"/>
</dbReference>
<protein>
    <submittedName>
        <fullName evidence="1">Uncharacterized protein</fullName>
    </submittedName>
</protein>
<gene>
    <name evidence="1" type="ORF">AGOR_G00033790</name>
</gene>